<keyword evidence="2" id="KW-1185">Reference proteome</keyword>
<gene>
    <name evidence="1" type="ORF">CGOC_LOCUS9021</name>
</gene>
<dbReference type="Gene3D" id="3.30.710.10">
    <property type="entry name" value="Potassium Channel Kv1.1, Chain A"/>
    <property type="match status" value="1"/>
</dbReference>
<protein>
    <submittedName>
        <fullName evidence="1">Uncharacterized protein</fullName>
    </submittedName>
</protein>
<sequence length="189" mass="21362">MKDPNLVEEGEKPKNNRRVKIIVGGKIFETTVSTLTRLDDTVDGESFALPSDRDARESLRREAEFYNLPGLAKMCSPGLHVGDCVQWKDSAIEVYWKWFARFEYNGRKTCPCANCETCGCQVCSCAGCKALSSNASAINYDDWMSVKHQMRFMKGYVIKIGSKNCCTVEWDNGWRNHGPQSAHRLATFE</sequence>
<evidence type="ECO:0000313" key="2">
    <source>
        <dbReference type="Proteomes" id="UP000271889"/>
    </source>
</evidence>
<accession>A0A3P7MCU8</accession>
<dbReference type="EMBL" id="UYRV01105590">
    <property type="protein sequence ID" value="VDN21367.1"/>
    <property type="molecule type" value="Genomic_DNA"/>
</dbReference>
<dbReference type="PANTHER" id="PTHR11145:SF12">
    <property type="entry name" value="BTB DOMAIN-CONTAINING PROTEIN"/>
    <property type="match status" value="1"/>
</dbReference>
<dbReference type="Proteomes" id="UP000271889">
    <property type="component" value="Unassembled WGS sequence"/>
</dbReference>
<organism evidence="1 2">
    <name type="scientific">Cylicostephanus goldi</name>
    <name type="common">Nematode worm</name>
    <dbReference type="NCBI Taxonomy" id="71465"/>
    <lineage>
        <taxon>Eukaryota</taxon>
        <taxon>Metazoa</taxon>
        <taxon>Ecdysozoa</taxon>
        <taxon>Nematoda</taxon>
        <taxon>Chromadorea</taxon>
        <taxon>Rhabditida</taxon>
        <taxon>Rhabditina</taxon>
        <taxon>Rhabditomorpha</taxon>
        <taxon>Strongyloidea</taxon>
        <taxon>Strongylidae</taxon>
        <taxon>Cylicostephanus</taxon>
    </lineage>
</organism>
<reference evidence="1 2" key="1">
    <citation type="submission" date="2018-11" db="EMBL/GenBank/DDBJ databases">
        <authorList>
            <consortium name="Pathogen Informatics"/>
        </authorList>
    </citation>
    <scope>NUCLEOTIDE SEQUENCE [LARGE SCALE GENOMIC DNA]</scope>
</reference>
<proteinExistence type="predicted"/>
<dbReference type="SUPFAM" id="SSF54695">
    <property type="entry name" value="POZ domain"/>
    <property type="match status" value="1"/>
</dbReference>
<dbReference type="PANTHER" id="PTHR11145">
    <property type="entry name" value="BTB/POZ DOMAIN-CONTAINING ADAPTER FOR CUL3-MEDIATED RHOA DEGRADATION PROTEIN FAMILY MEMBER"/>
    <property type="match status" value="1"/>
</dbReference>
<name>A0A3P7MCU8_CYLGO</name>
<evidence type="ECO:0000313" key="1">
    <source>
        <dbReference type="EMBL" id="VDN21367.1"/>
    </source>
</evidence>
<dbReference type="OrthoDB" id="10440681at2759"/>
<dbReference type="InterPro" id="IPR045068">
    <property type="entry name" value="BACURD1-3"/>
</dbReference>
<dbReference type="InterPro" id="IPR011333">
    <property type="entry name" value="SKP1/BTB/POZ_sf"/>
</dbReference>
<dbReference type="AlphaFoldDB" id="A0A3P7MCU8"/>